<feature type="region of interest" description="Disordered" evidence="1">
    <location>
        <begin position="172"/>
        <end position="277"/>
    </location>
</feature>
<name>A0ABR1F6N6_9ASCO</name>
<accession>A0ABR1F6N6</accession>
<feature type="compositionally biased region" description="Polar residues" evidence="1">
    <location>
        <begin position="399"/>
        <end position="409"/>
    </location>
</feature>
<keyword evidence="3" id="KW-1185">Reference proteome</keyword>
<organism evidence="2 3">
    <name type="scientific">Myxozyma melibiosi</name>
    <dbReference type="NCBI Taxonomy" id="54550"/>
    <lineage>
        <taxon>Eukaryota</taxon>
        <taxon>Fungi</taxon>
        <taxon>Dikarya</taxon>
        <taxon>Ascomycota</taxon>
        <taxon>Saccharomycotina</taxon>
        <taxon>Lipomycetes</taxon>
        <taxon>Lipomycetales</taxon>
        <taxon>Lipomycetaceae</taxon>
        <taxon>Myxozyma</taxon>
    </lineage>
</organism>
<proteinExistence type="predicted"/>
<feature type="compositionally biased region" description="Low complexity" evidence="1">
    <location>
        <begin position="82"/>
        <end position="94"/>
    </location>
</feature>
<feature type="compositionally biased region" description="Polar residues" evidence="1">
    <location>
        <begin position="102"/>
        <end position="112"/>
    </location>
</feature>
<reference evidence="2 3" key="1">
    <citation type="submission" date="2024-03" db="EMBL/GenBank/DDBJ databases">
        <title>Genome-scale model development and genomic sequencing of the oleaginous clade Lipomyces.</title>
        <authorList>
            <consortium name="Lawrence Berkeley National Laboratory"/>
            <person name="Czajka J.J."/>
            <person name="Han Y."/>
            <person name="Kim J."/>
            <person name="Mondo S.J."/>
            <person name="Hofstad B.A."/>
            <person name="Robles A."/>
            <person name="Haridas S."/>
            <person name="Riley R."/>
            <person name="LaButti K."/>
            <person name="Pangilinan J."/>
            <person name="Andreopoulos W."/>
            <person name="Lipzen A."/>
            <person name="Yan J."/>
            <person name="Wang M."/>
            <person name="Ng V."/>
            <person name="Grigoriev I.V."/>
            <person name="Spatafora J.W."/>
            <person name="Magnuson J.K."/>
            <person name="Baker S.E."/>
            <person name="Pomraning K.R."/>
        </authorList>
    </citation>
    <scope>NUCLEOTIDE SEQUENCE [LARGE SCALE GENOMIC DNA]</scope>
    <source>
        <strain evidence="2 3">Phaff 52-87</strain>
    </source>
</reference>
<feature type="compositionally biased region" description="Polar residues" evidence="1">
    <location>
        <begin position="228"/>
        <end position="257"/>
    </location>
</feature>
<gene>
    <name evidence="2" type="ORF">BZA70DRAFT_160020</name>
</gene>
<dbReference type="RefSeq" id="XP_064768519.1">
    <property type="nucleotide sequence ID" value="XM_064909776.1"/>
</dbReference>
<feature type="compositionally biased region" description="Polar residues" evidence="1">
    <location>
        <begin position="189"/>
        <end position="202"/>
    </location>
</feature>
<feature type="compositionally biased region" description="Low complexity" evidence="1">
    <location>
        <begin position="203"/>
        <end position="219"/>
    </location>
</feature>
<dbReference type="GeneID" id="90035288"/>
<dbReference type="Proteomes" id="UP001498771">
    <property type="component" value="Unassembled WGS sequence"/>
</dbReference>
<comment type="caution">
    <text evidence="2">The sequence shown here is derived from an EMBL/GenBank/DDBJ whole genome shotgun (WGS) entry which is preliminary data.</text>
</comment>
<evidence type="ECO:0000313" key="3">
    <source>
        <dbReference type="Proteomes" id="UP001498771"/>
    </source>
</evidence>
<sequence>MGSTPAILGMDVDDTNFSIAPIDIANADIPKSIQRQLDDRLEKIQREIKAYQEFKAREFESYRNDLVGQYLQKNKQQEKDAAASSVAATATATAGTKRLSRADSTIQSSLKGNSKRQRNGEKKKVMFRLNDEIPPVSPDSDLLLPVDAGSDDETNVQYFQLPDKMSLLNMSAEMSDEPEEEMIEDTTELQTSSPPSRPTVEQSGLASSLGSSHSYGSLGVRSLAPEQTLPTTSVSLSTDPISSSYRGGIRRTSQNRQPLKLQPSPVRTPSAEQIRRESTFDDDDVFALDENLDSHGNNNTSSFAEPSFRVQIGSRSTSFTDNFHSAFASSSDAPQSGWVGHSVSLHTPNRSPVTDTFQMDDDLPFDGGSNALSIPVPMGMQSGSPASSYDDNEEDTHDVPTTLSGSAYGSSLPIEIGTPMSSSVRRSSRELVDDSGGEMGLPGGVLGDDEEYKLEKLKSVDNPDRLSFSHRIIWEEHVAGSLRNR</sequence>
<feature type="region of interest" description="Disordered" evidence="1">
    <location>
        <begin position="365"/>
        <end position="425"/>
    </location>
</feature>
<dbReference type="EMBL" id="JBBJBU010000005">
    <property type="protein sequence ID" value="KAK7205486.1"/>
    <property type="molecule type" value="Genomic_DNA"/>
</dbReference>
<feature type="compositionally biased region" description="Acidic residues" evidence="1">
    <location>
        <begin position="174"/>
        <end position="187"/>
    </location>
</feature>
<evidence type="ECO:0000313" key="2">
    <source>
        <dbReference type="EMBL" id="KAK7205486.1"/>
    </source>
</evidence>
<feature type="region of interest" description="Disordered" evidence="1">
    <location>
        <begin position="79"/>
        <end position="125"/>
    </location>
</feature>
<protein>
    <submittedName>
        <fullName evidence="2">Uncharacterized protein</fullName>
    </submittedName>
</protein>
<evidence type="ECO:0000256" key="1">
    <source>
        <dbReference type="SAM" id="MobiDB-lite"/>
    </source>
</evidence>